<evidence type="ECO:0000256" key="1">
    <source>
        <dbReference type="SAM" id="MobiDB-lite"/>
    </source>
</evidence>
<reference evidence="4" key="1">
    <citation type="submission" date="2020-02" db="EMBL/GenBank/DDBJ databases">
        <authorList>
            <person name="Meier V. D."/>
        </authorList>
    </citation>
    <scope>NUCLEOTIDE SEQUENCE</scope>
    <source>
        <strain evidence="4">AVDCRST_MAG91</strain>
    </source>
</reference>
<protein>
    <recommendedName>
        <fullName evidence="3">DUF1996 domain-containing protein</fullName>
    </recommendedName>
</protein>
<evidence type="ECO:0000259" key="3">
    <source>
        <dbReference type="Pfam" id="PF09362"/>
    </source>
</evidence>
<sequence length="425" mass="45198">MRISNFSTLRHNLKTRTAAVATGLLLASLAVAGGLTKSGTTTSKSTGADTSLTPQEGLTKTPPSPPPPPPPPPPPTTSGPIAGEASITSNFDVASELVPSWGHGAIPASAAPDVVGAFRFICNPGQIRADDPIVYPGQPGRAHLHQFFGNTAANAYSNYASLRTSGASTCNSPLNRSAYWMPAMMNGKGRVVRPDYVSIYYKRRPASDPKCSGSSDWGVQGKCVDLPRGLRFVFGHNMDNPRASTGFHFNCDGPGAVSGHFPSIVAAAKGCPEGAQLGAVIGAPECWDGKNLDSPDHRSHMAYPNYNPGYLKCPSTHLYVVPTFTMGAWYTTDADLDRSGTWAPGKATWHLSSDVMPGMPQMTPGTSFHADWFGAWDDGVMKMWTDHCVNKLLNCSGGDLGNGKQLRMFSGFSWRANPRVVDIPS</sequence>
<evidence type="ECO:0000313" key="4">
    <source>
        <dbReference type="EMBL" id="CAA9538102.1"/>
    </source>
</evidence>
<dbReference type="EMBL" id="CADCVX010000621">
    <property type="protein sequence ID" value="CAA9538102.1"/>
    <property type="molecule type" value="Genomic_DNA"/>
</dbReference>
<keyword evidence="2" id="KW-0732">Signal</keyword>
<proteinExistence type="predicted"/>
<feature type="domain" description="DUF1996" evidence="3">
    <location>
        <begin position="131"/>
        <end position="376"/>
    </location>
</feature>
<feature type="compositionally biased region" description="Low complexity" evidence="1">
    <location>
        <begin position="37"/>
        <end position="51"/>
    </location>
</feature>
<feature type="signal peptide" evidence="2">
    <location>
        <begin position="1"/>
        <end position="32"/>
    </location>
</feature>
<dbReference type="PANTHER" id="PTHR43662:SF3">
    <property type="entry name" value="DOMAIN PROTEIN, PUTATIVE (AFU_ORTHOLOGUE AFUA_6G11970)-RELATED"/>
    <property type="match status" value="1"/>
</dbReference>
<evidence type="ECO:0000256" key="2">
    <source>
        <dbReference type="SAM" id="SignalP"/>
    </source>
</evidence>
<gene>
    <name evidence="4" type="ORF">AVDCRST_MAG91-3569</name>
</gene>
<dbReference type="Pfam" id="PF09362">
    <property type="entry name" value="DUF1996"/>
    <property type="match status" value="1"/>
</dbReference>
<feature type="region of interest" description="Disordered" evidence="1">
    <location>
        <begin position="37"/>
        <end position="84"/>
    </location>
</feature>
<dbReference type="AlphaFoldDB" id="A0A6J4U182"/>
<organism evidence="4">
    <name type="scientific">uncultured Sphingomonadaceae bacterium</name>
    <dbReference type="NCBI Taxonomy" id="169976"/>
    <lineage>
        <taxon>Bacteria</taxon>
        <taxon>Pseudomonadati</taxon>
        <taxon>Pseudomonadota</taxon>
        <taxon>Alphaproteobacteria</taxon>
        <taxon>Sphingomonadales</taxon>
        <taxon>Sphingomonadaceae</taxon>
        <taxon>environmental samples</taxon>
    </lineage>
</organism>
<name>A0A6J4U182_9SPHN</name>
<accession>A0A6J4U182</accession>
<feature type="compositionally biased region" description="Pro residues" evidence="1">
    <location>
        <begin position="62"/>
        <end position="77"/>
    </location>
</feature>
<dbReference type="InterPro" id="IPR018535">
    <property type="entry name" value="DUF1996"/>
</dbReference>
<dbReference type="PANTHER" id="PTHR43662">
    <property type="match status" value="1"/>
</dbReference>
<feature type="chain" id="PRO_5026722262" description="DUF1996 domain-containing protein" evidence="2">
    <location>
        <begin position="33"/>
        <end position="425"/>
    </location>
</feature>